<protein>
    <submittedName>
        <fullName evidence="1">Uncharacterized protein</fullName>
    </submittedName>
</protein>
<accession>A0A918P5H9</accession>
<dbReference type="Proteomes" id="UP000645257">
    <property type="component" value="Unassembled WGS sequence"/>
</dbReference>
<keyword evidence="2" id="KW-1185">Reference proteome</keyword>
<comment type="caution">
    <text evidence="1">The sequence shown here is derived from an EMBL/GenBank/DDBJ whole genome shotgun (WGS) entry which is preliminary data.</text>
</comment>
<dbReference type="EMBL" id="BMYX01000016">
    <property type="protein sequence ID" value="GGY21755.1"/>
    <property type="molecule type" value="Genomic_DNA"/>
</dbReference>
<reference evidence="1" key="2">
    <citation type="submission" date="2020-09" db="EMBL/GenBank/DDBJ databases">
        <authorList>
            <person name="Sun Q."/>
            <person name="Kim S."/>
        </authorList>
    </citation>
    <scope>NUCLEOTIDE SEQUENCE</scope>
    <source>
        <strain evidence="1">KCTC 32182</strain>
    </source>
</reference>
<gene>
    <name evidence="1" type="ORF">GCM10011289_26840</name>
</gene>
<evidence type="ECO:0000313" key="2">
    <source>
        <dbReference type="Proteomes" id="UP000645257"/>
    </source>
</evidence>
<dbReference type="AlphaFoldDB" id="A0A918P5H9"/>
<reference evidence="1" key="1">
    <citation type="journal article" date="2014" name="Int. J. Syst. Evol. Microbiol.">
        <title>Complete genome sequence of Corynebacterium casei LMG S-19264T (=DSM 44701T), isolated from a smear-ripened cheese.</title>
        <authorList>
            <consortium name="US DOE Joint Genome Institute (JGI-PGF)"/>
            <person name="Walter F."/>
            <person name="Albersmeier A."/>
            <person name="Kalinowski J."/>
            <person name="Ruckert C."/>
        </authorList>
    </citation>
    <scope>NUCLEOTIDE SEQUENCE</scope>
    <source>
        <strain evidence="1">KCTC 32182</strain>
    </source>
</reference>
<sequence>MVGGLAGCATNKPIVLRYETGMVAQFYADSPDDAEKATIKAAEAHCAKLSKEVVVVKMDTGYRGKTDETVNKALNAASSNPFTPPVIKPFINAFSEKNPYSTTLTFRCE</sequence>
<proteinExistence type="predicted"/>
<organism evidence="1 2">
    <name type="scientific">Paludibacterium paludis</name>
    <dbReference type="NCBI Taxonomy" id="1225769"/>
    <lineage>
        <taxon>Bacteria</taxon>
        <taxon>Pseudomonadati</taxon>
        <taxon>Pseudomonadota</taxon>
        <taxon>Betaproteobacteria</taxon>
        <taxon>Neisseriales</taxon>
        <taxon>Chromobacteriaceae</taxon>
        <taxon>Paludibacterium</taxon>
    </lineage>
</organism>
<name>A0A918P5H9_9NEIS</name>
<evidence type="ECO:0000313" key="1">
    <source>
        <dbReference type="EMBL" id="GGY21755.1"/>
    </source>
</evidence>
<dbReference type="RefSeq" id="WP_215796492.1">
    <property type="nucleotide sequence ID" value="NZ_CP069161.1"/>
</dbReference>